<dbReference type="PANTHER" id="PTHR31632">
    <property type="entry name" value="IRON TRANSPORTER FTH1"/>
    <property type="match status" value="1"/>
</dbReference>
<evidence type="ECO:0000313" key="7">
    <source>
        <dbReference type="EMBL" id="MFD1834686.1"/>
    </source>
</evidence>
<feature type="transmembrane region" description="Helical" evidence="6">
    <location>
        <begin position="182"/>
        <end position="202"/>
    </location>
</feature>
<dbReference type="Proteomes" id="UP001597280">
    <property type="component" value="Unassembled WGS sequence"/>
</dbReference>
<organism evidence="7 8">
    <name type="scientific">Brachybacterium rhamnosum</name>
    <dbReference type="NCBI Taxonomy" id="173361"/>
    <lineage>
        <taxon>Bacteria</taxon>
        <taxon>Bacillati</taxon>
        <taxon>Actinomycetota</taxon>
        <taxon>Actinomycetes</taxon>
        <taxon>Micrococcales</taxon>
        <taxon>Dermabacteraceae</taxon>
        <taxon>Brachybacterium</taxon>
    </lineage>
</organism>
<evidence type="ECO:0000313" key="8">
    <source>
        <dbReference type="Proteomes" id="UP001597280"/>
    </source>
</evidence>
<sequence>MFLPNLLIALREGLEASLVVGILVAYLVRSDRRDVLPRLWAGVALAAIVPLAVGAILTWGPKTLTFQAQEILGGTLSLLAVALTTSMIFWMSKNARELKQKLESGLEKALRDGRGWGVVVIAAVAVGREGVETALILWATVKSSVASSTWVTTAGILTGFAVAIVLGVLIYRGALRLNLGTFFTWTGGLLILVAAGITAYGIGDLQEAGVLPGLNDRAWDLSAALPAPSSPIYWLYVLLGAMFQLNVNPTVLQVVGWFLYLVPVGTLFVVRTRSPRKHAPVSPAVAPAAGPADA</sequence>
<dbReference type="EMBL" id="JBHUFL010000002">
    <property type="protein sequence ID" value="MFD1834686.1"/>
    <property type="molecule type" value="Genomic_DNA"/>
</dbReference>
<dbReference type="RefSeq" id="WP_343903929.1">
    <property type="nucleotide sequence ID" value="NZ_BAAAIS010000002.1"/>
</dbReference>
<feature type="transmembrane region" description="Helical" evidence="6">
    <location>
        <begin position="251"/>
        <end position="270"/>
    </location>
</feature>
<feature type="transmembrane region" description="Helical" evidence="6">
    <location>
        <begin position="150"/>
        <end position="170"/>
    </location>
</feature>
<evidence type="ECO:0000256" key="3">
    <source>
        <dbReference type="ARBA" id="ARBA00022692"/>
    </source>
</evidence>
<dbReference type="NCBIfam" id="NF041756">
    <property type="entry name" value="EfeU"/>
    <property type="match status" value="1"/>
</dbReference>
<protein>
    <submittedName>
        <fullName evidence="7">Iron uptake transporter permease EfeU</fullName>
    </submittedName>
</protein>
<proteinExistence type="inferred from homology"/>
<comment type="subcellular location">
    <subcellularLocation>
        <location evidence="1">Membrane</location>
        <topology evidence="1">Multi-pass membrane protein</topology>
    </subcellularLocation>
</comment>
<feature type="transmembrane region" description="Helical" evidence="6">
    <location>
        <begin position="113"/>
        <end position="138"/>
    </location>
</feature>
<feature type="transmembrane region" description="Helical" evidence="6">
    <location>
        <begin position="39"/>
        <end position="59"/>
    </location>
</feature>
<dbReference type="Pfam" id="PF03239">
    <property type="entry name" value="FTR1"/>
    <property type="match status" value="1"/>
</dbReference>
<dbReference type="InterPro" id="IPR004923">
    <property type="entry name" value="FTR1/Fip1/EfeU"/>
</dbReference>
<name>A0ABW4PVE8_9MICO</name>
<keyword evidence="3 6" id="KW-0812">Transmembrane</keyword>
<gene>
    <name evidence="7" type="primary">efeU</name>
    <name evidence="7" type="ORF">ACFSDA_06300</name>
</gene>
<dbReference type="PANTHER" id="PTHR31632:SF2">
    <property type="entry name" value="PLASMA MEMBRANE IRON PERMEASE"/>
    <property type="match status" value="1"/>
</dbReference>
<comment type="similarity">
    <text evidence="2">Belongs to the oxidase-dependent Fe transporter (OFeT) (TC 9.A.10.1) family.</text>
</comment>
<accession>A0ABW4PVE8</accession>
<keyword evidence="4 6" id="KW-1133">Transmembrane helix</keyword>
<reference evidence="8" key="1">
    <citation type="journal article" date="2019" name="Int. J. Syst. Evol. Microbiol.">
        <title>The Global Catalogue of Microorganisms (GCM) 10K type strain sequencing project: providing services to taxonomists for standard genome sequencing and annotation.</title>
        <authorList>
            <consortium name="The Broad Institute Genomics Platform"/>
            <consortium name="The Broad Institute Genome Sequencing Center for Infectious Disease"/>
            <person name="Wu L."/>
            <person name="Ma J."/>
        </authorList>
    </citation>
    <scope>NUCLEOTIDE SEQUENCE [LARGE SCALE GENOMIC DNA]</scope>
    <source>
        <strain evidence="8">JCM 11650</strain>
    </source>
</reference>
<evidence type="ECO:0000256" key="4">
    <source>
        <dbReference type="ARBA" id="ARBA00022989"/>
    </source>
</evidence>
<feature type="transmembrane region" description="Helical" evidence="6">
    <location>
        <begin position="71"/>
        <end position="92"/>
    </location>
</feature>
<comment type="caution">
    <text evidence="7">The sequence shown here is derived from an EMBL/GenBank/DDBJ whole genome shotgun (WGS) entry which is preliminary data.</text>
</comment>
<keyword evidence="5 6" id="KW-0472">Membrane</keyword>
<evidence type="ECO:0000256" key="1">
    <source>
        <dbReference type="ARBA" id="ARBA00004141"/>
    </source>
</evidence>
<evidence type="ECO:0000256" key="5">
    <source>
        <dbReference type="ARBA" id="ARBA00023136"/>
    </source>
</evidence>
<evidence type="ECO:0000256" key="6">
    <source>
        <dbReference type="SAM" id="Phobius"/>
    </source>
</evidence>
<evidence type="ECO:0000256" key="2">
    <source>
        <dbReference type="ARBA" id="ARBA00008333"/>
    </source>
</evidence>
<keyword evidence="8" id="KW-1185">Reference proteome</keyword>
<feature type="transmembrane region" description="Helical" evidence="6">
    <location>
        <begin position="6"/>
        <end position="27"/>
    </location>
</feature>